<evidence type="ECO:0000256" key="3">
    <source>
        <dbReference type="SAM" id="MobiDB-lite"/>
    </source>
</evidence>
<dbReference type="Pfam" id="PF05224">
    <property type="entry name" value="NDT80_PhoG"/>
    <property type="match status" value="1"/>
</dbReference>
<dbReference type="InterPro" id="IPR024061">
    <property type="entry name" value="NDT80_DNA-bd_dom"/>
</dbReference>
<dbReference type="PANTHER" id="PTHR35144">
    <property type="entry name" value="MEIOSIS-SPECIFIC TRANSCRIPTION FACTOR NDT80"/>
    <property type="match status" value="1"/>
</dbReference>
<organism evidence="5 6">
    <name type="scientific">Sungouiella intermedia</name>
    <dbReference type="NCBI Taxonomy" id="45354"/>
    <lineage>
        <taxon>Eukaryota</taxon>
        <taxon>Fungi</taxon>
        <taxon>Dikarya</taxon>
        <taxon>Ascomycota</taxon>
        <taxon>Saccharomycotina</taxon>
        <taxon>Pichiomycetes</taxon>
        <taxon>Metschnikowiaceae</taxon>
        <taxon>Sungouiella</taxon>
    </lineage>
</organism>
<feature type="domain" description="NDT80" evidence="4">
    <location>
        <begin position="259"/>
        <end position="557"/>
    </location>
</feature>
<dbReference type="GO" id="GO:0000228">
    <property type="term" value="C:nuclear chromosome"/>
    <property type="evidence" value="ECO:0007669"/>
    <property type="project" value="TreeGrafter"/>
</dbReference>
<feature type="DNA-binding region" description="NDT80" evidence="2">
    <location>
        <begin position="259"/>
        <end position="557"/>
    </location>
</feature>
<accession>A0A1L0BBI4</accession>
<dbReference type="Proteomes" id="UP000182259">
    <property type="component" value="Chromosome I"/>
</dbReference>
<protein>
    <submittedName>
        <fullName evidence="5">CIC11C00000000682</fullName>
    </submittedName>
</protein>
<feature type="compositionally biased region" description="Basic and acidic residues" evidence="3">
    <location>
        <begin position="554"/>
        <end position="568"/>
    </location>
</feature>
<evidence type="ECO:0000313" key="5">
    <source>
        <dbReference type="EMBL" id="SGZ48996.1"/>
    </source>
</evidence>
<proteinExistence type="predicted"/>
<dbReference type="Gene3D" id="2.60.40.1390">
    <property type="entry name" value="NDT80 DNA-binding domain"/>
    <property type="match status" value="1"/>
</dbReference>
<dbReference type="EMBL" id="LT635764">
    <property type="protein sequence ID" value="SGZ48996.1"/>
    <property type="molecule type" value="Genomic_DNA"/>
</dbReference>
<feature type="region of interest" description="Disordered" evidence="3">
    <location>
        <begin position="270"/>
        <end position="289"/>
    </location>
</feature>
<dbReference type="AlphaFoldDB" id="A0A1L0BBI4"/>
<evidence type="ECO:0000256" key="1">
    <source>
        <dbReference type="ARBA" id="ARBA00023125"/>
    </source>
</evidence>
<dbReference type="SUPFAM" id="SSF49417">
    <property type="entry name" value="p53-like transcription factors"/>
    <property type="match status" value="1"/>
</dbReference>
<evidence type="ECO:0000313" key="6">
    <source>
        <dbReference type="Proteomes" id="UP000182259"/>
    </source>
</evidence>
<dbReference type="GO" id="GO:0003700">
    <property type="term" value="F:DNA-binding transcription factor activity"/>
    <property type="evidence" value="ECO:0007669"/>
    <property type="project" value="UniProtKB-UniRule"/>
</dbReference>
<dbReference type="GO" id="GO:0003677">
    <property type="term" value="F:DNA binding"/>
    <property type="evidence" value="ECO:0007669"/>
    <property type="project" value="UniProtKB-KW"/>
</dbReference>
<reference evidence="5 6" key="1">
    <citation type="submission" date="2016-10" db="EMBL/GenBank/DDBJ databases">
        <authorList>
            <person name="de Groot N.N."/>
        </authorList>
    </citation>
    <scope>NUCLEOTIDE SEQUENCE [LARGE SCALE GENOMIC DNA]</scope>
    <source>
        <strain evidence="5 6">PYCC 4715</strain>
    </source>
</reference>
<sequence>MSSDYLLRHEQFDEPQYISNFHTGYPMDSQASGVISETRYSEELGQNENFDLQNVPKESHGISQNLHLNLGLGLVMRPQHHPNLNPNLGAMETNNIDQNQLSLNHINQNHLNQNHLNLNHLNESHLNQGHLNQLNPSEMDLEPRHLHLNGENNSSNHVMDNLHAQPNTAGYRQYLSTPHLVHPRPGGEIPPMSTLTLTSLAGRVSSAPPMSSNIGAHLAANLTSHIEAPAVSAVATNYIQPLADESLMANLVPIAPSLSQLSSNLPRDINNFGETGSAPPEYKHDELSRKVAPRSKDLYRVGPPFGVTNFHRPVYCMATNEQLLPQMECRLDRGFELGEAGNWIGYKRNYFTMVLAFTFQNWTLDKFVENRFQVMDKNDPKNRLDVSYFVLSVLARCSDPEVQIGLVQHTPKRDKGPQYTPPVYPAVPGVLPDHETVTASSNKRNTKKIRTLGRIFSFDRSAYYRDNDMDPEKDQSILSGYPNDMISRVARFERIQFSASIRVKQKSNNVHKFFTLHVELSAVVNDKDRKLLVPVASCCSAPLLVRGRSPSNYPREKTSGFRQRNESG</sequence>
<dbReference type="InterPro" id="IPR037141">
    <property type="entry name" value="NDT80_DNA-bd_dom_sf"/>
</dbReference>
<dbReference type="PANTHER" id="PTHR35144:SF2">
    <property type="entry name" value="MEIOSIS-SPECIFIC TRANSCRIPTION FACTOR NDT80"/>
    <property type="match status" value="1"/>
</dbReference>
<dbReference type="GO" id="GO:0045944">
    <property type="term" value="P:positive regulation of transcription by RNA polymerase II"/>
    <property type="evidence" value="ECO:0007669"/>
    <property type="project" value="TreeGrafter"/>
</dbReference>
<gene>
    <name evidence="5" type="ORF">SAMEA4029009_CIC11G00000000682</name>
</gene>
<evidence type="ECO:0000256" key="2">
    <source>
        <dbReference type="PROSITE-ProRule" id="PRU00850"/>
    </source>
</evidence>
<keyword evidence="1 2" id="KW-0238">DNA-binding</keyword>
<dbReference type="PROSITE" id="PS51517">
    <property type="entry name" value="NDT80"/>
    <property type="match status" value="1"/>
</dbReference>
<dbReference type="InterPro" id="IPR008967">
    <property type="entry name" value="p53-like_TF_DNA-bd_sf"/>
</dbReference>
<evidence type="ECO:0000259" key="4">
    <source>
        <dbReference type="PROSITE" id="PS51517"/>
    </source>
</evidence>
<name>A0A1L0BBI4_9ASCO</name>
<feature type="region of interest" description="Disordered" evidence="3">
    <location>
        <begin position="549"/>
        <end position="568"/>
    </location>
</feature>
<dbReference type="InterPro" id="IPR052605">
    <property type="entry name" value="Fungal_trans_regulator"/>
</dbReference>
<dbReference type="GO" id="GO:0051321">
    <property type="term" value="P:meiotic cell cycle"/>
    <property type="evidence" value="ECO:0007669"/>
    <property type="project" value="TreeGrafter"/>
</dbReference>